<comment type="pathway">
    <text evidence="1">Cofactor biosynthesis; FAD biosynthesis; FAD from FMN: step 1/1.</text>
</comment>
<evidence type="ECO:0000256" key="9">
    <source>
        <dbReference type="ARBA" id="ARBA00022827"/>
    </source>
</evidence>
<evidence type="ECO:0000256" key="8">
    <source>
        <dbReference type="ARBA" id="ARBA00022741"/>
    </source>
</evidence>
<dbReference type="Gene3D" id="3.40.50.620">
    <property type="entry name" value="HUPs"/>
    <property type="match status" value="1"/>
</dbReference>
<evidence type="ECO:0000256" key="1">
    <source>
        <dbReference type="ARBA" id="ARBA00004726"/>
    </source>
</evidence>
<evidence type="ECO:0000256" key="7">
    <source>
        <dbReference type="ARBA" id="ARBA00022695"/>
    </source>
</evidence>
<evidence type="ECO:0000259" key="12">
    <source>
        <dbReference type="Pfam" id="PF06574"/>
    </source>
</evidence>
<evidence type="ECO:0000313" key="13">
    <source>
        <dbReference type="EMBL" id="OOY12910.1"/>
    </source>
</evidence>
<evidence type="ECO:0000256" key="6">
    <source>
        <dbReference type="ARBA" id="ARBA00022679"/>
    </source>
</evidence>
<dbReference type="EMBL" id="MPZS01000001">
    <property type="protein sequence ID" value="OOY12910.1"/>
    <property type="molecule type" value="Genomic_DNA"/>
</dbReference>
<evidence type="ECO:0000256" key="3">
    <source>
        <dbReference type="ARBA" id="ARBA00012393"/>
    </source>
</evidence>
<gene>
    <name evidence="13" type="ORF">BMG00_03585</name>
</gene>
<sequence length="209" mass="22561">MSLDFTGMQTQVLRDDQIALESSILTIGAFDGVHRGHQALIARAVSEARAAGVPSVVWTFDPPPKVFFGRARQLSPISEKLARIARLGPDYIVLASFCKSYAARSPQAFLEDLARINPARIHVGADFRFGAKQAGSVTTLAERFNVTLAPAVLCEEGEVISSTRIRGLRAEGRAAEAVALQGSTDPSALMSGALLTRDMRFGEEFDVRN</sequence>
<keyword evidence="7" id="KW-0548">Nucleotidyltransferase</keyword>
<dbReference type="InterPro" id="IPR023468">
    <property type="entry name" value="Riboflavin_kinase"/>
</dbReference>
<evidence type="ECO:0000256" key="2">
    <source>
        <dbReference type="ARBA" id="ARBA00010214"/>
    </source>
</evidence>
<organism evidence="13 14">
    <name type="scientific">Thioclava marina</name>
    <dbReference type="NCBI Taxonomy" id="1915077"/>
    <lineage>
        <taxon>Bacteria</taxon>
        <taxon>Pseudomonadati</taxon>
        <taxon>Pseudomonadota</taxon>
        <taxon>Alphaproteobacteria</taxon>
        <taxon>Rhodobacterales</taxon>
        <taxon>Paracoccaceae</taxon>
        <taxon>Thioclava</taxon>
    </lineage>
</organism>
<protein>
    <recommendedName>
        <fullName evidence="3">FAD synthase</fullName>
        <ecNumber evidence="3">2.7.7.2</ecNumber>
    </recommendedName>
</protein>
<feature type="domain" description="FAD synthetase" evidence="12">
    <location>
        <begin position="20"/>
        <end position="164"/>
    </location>
</feature>
<dbReference type="RefSeq" id="WP_078573400.1">
    <property type="nucleotide sequence ID" value="NZ_MPZS01000001.1"/>
</dbReference>
<evidence type="ECO:0000313" key="14">
    <source>
        <dbReference type="Proteomes" id="UP000242224"/>
    </source>
</evidence>
<keyword evidence="8" id="KW-0547">Nucleotide-binding</keyword>
<keyword evidence="4" id="KW-0285">Flavoprotein</keyword>
<reference evidence="13 14" key="1">
    <citation type="submission" date="2016-11" db="EMBL/GenBank/DDBJ databases">
        <title>A multilocus sequence analysis scheme for characterization of bacteria in the genus Thioclava.</title>
        <authorList>
            <person name="Liu Y."/>
            <person name="Shao Z."/>
        </authorList>
    </citation>
    <scope>NUCLEOTIDE SEQUENCE [LARGE SCALE GENOMIC DNA]</scope>
    <source>
        <strain evidence="13 14">11.10-0-13</strain>
    </source>
</reference>
<keyword evidence="5" id="KW-0288">FMN</keyword>
<evidence type="ECO:0000256" key="10">
    <source>
        <dbReference type="ARBA" id="ARBA00022840"/>
    </source>
</evidence>
<dbReference type="Proteomes" id="UP000242224">
    <property type="component" value="Unassembled WGS sequence"/>
</dbReference>
<dbReference type="Pfam" id="PF06574">
    <property type="entry name" value="FAD_syn"/>
    <property type="match status" value="1"/>
</dbReference>
<keyword evidence="14" id="KW-1185">Reference proteome</keyword>
<dbReference type="EC" id="2.7.7.2" evidence="3"/>
<evidence type="ECO:0000256" key="11">
    <source>
        <dbReference type="ARBA" id="ARBA00049494"/>
    </source>
</evidence>
<evidence type="ECO:0000256" key="5">
    <source>
        <dbReference type="ARBA" id="ARBA00022643"/>
    </source>
</evidence>
<keyword evidence="6" id="KW-0808">Transferase</keyword>
<evidence type="ECO:0000256" key="4">
    <source>
        <dbReference type="ARBA" id="ARBA00022630"/>
    </source>
</evidence>
<keyword evidence="10" id="KW-0067">ATP-binding</keyword>
<dbReference type="InterPro" id="IPR014729">
    <property type="entry name" value="Rossmann-like_a/b/a_fold"/>
</dbReference>
<comment type="caution">
    <text evidence="13">The sequence shown here is derived from an EMBL/GenBank/DDBJ whole genome shotgun (WGS) entry which is preliminary data.</text>
</comment>
<dbReference type="CDD" id="cd02064">
    <property type="entry name" value="FAD_synthetase_N"/>
    <property type="match status" value="1"/>
</dbReference>
<dbReference type="InterPro" id="IPR015864">
    <property type="entry name" value="FAD_synthase"/>
</dbReference>
<dbReference type="PANTHER" id="PTHR22749">
    <property type="entry name" value="RIBOFLAVIN KINASE/FMN ADENYLYLTRANSFERASE"/>
    <property type="match status" value="1"/>
</dbReference>
<proteinExistence type="inferred from homology"/>
<comment type="similarity">
    <text evidence="2">Belongs to the RibF family.</text>
</comment>
<comment type="catalytic activity">
    <reaction evidence="11">
        <text>FMN + ATP + H(+) = FAD + diphosphate</text>
        <dbReference type="Rhea" id="RHEA:17237"/>
        <dbReference type="ChEBI" id="CHEBI:15378"/>
        <dbReference type="ChEBI" id="CHEBI:30616"/>
        <dbReference type="ChEBI" id="CHEBI:33019"/>
        <dbReference type="ChEBI" id="CHEBI:57692"/>
        <dbReference type="ChEBI" id="CHEBI:58210"/>
        <dbReference type="EC" id="2.7.7.2"/>
    </reaction>
</comment>
<dbReference type="SUPFAM" id="SSF52374">
    <property type="entry name" value="Nucleotidylyl transferase"/>
    <property type="match status" value="1"/>
</dbReference>
<name>A0ABX3MMZ7_9RHOB</name>
<accession>A0ABX3MMZ7</accession>
<dbReference type="PANTHER" id="PTHR22749:SF6">
    <property type="entry name" value="RIBOFLAVIN KINASE"/>
    <property type="match status" value="1"/>
</dbReference>
<keyword evidence="9" id="KW-0274">FAD</keyword>